<evidence type="ECO:0000256" key="7">
    <source>
        <dbReference type="ARBA" id="ARBA00022989"/>
    </source>
</evidence>
<keyword evidence="8 9" id="KW-0472">Membrane</keyword>
<evidence type="ECO:0000256" key="1">
    <source>
        <dbReference type="ARBA" id="ARBA00004651"/>
    </source>
</evidence>
<evidence type="ECO:0000256" key="8">
    <source>
        <dbReference type="ARBA" id="ARBA00023136"/>
    </source>
</evidence>
<evidence type="ECO:0000259" key="10">
    <source>
        <dbReference type="PROSITE" id="PS50893"/>
    </source>
</evidence>
<dbReference type="InterPro" id="IPR003593">
    <property type="entry name" value="AAA+_ATPase"/>
</dbReference>
<evidence type="ECO:0000256" key="2">
    <source>
        <dbReference type="ARBA" id="ARBA00022448"/>
    </source>
</evidence>
<dbReference type="GO" id="GO:0005886">
    <property type="term" value="C:plasma membrane"/>
    <property type="evidence" value="ECO:0007669"/>
    <property type="project" value="UniProtKB-SubCell"/>
</dbReference>
<organism evidence="12 13">
    <name type="scientific">Peptococcus niger</name>
    <dbReference type="NCBI Taxonomy" id="2741"/>
    <lineage>
        <taxon>Bacteria</taxon>
        <taxon>Bacillati</taxon>
        <taxon>Bacillota</taxon>
        <taxon>Clostridia</taxon>
        <taxon>Eubacteriales</taxon>
        <taxon>Peptococcaceae</taxon>
        <taxon>Peptococcus</taxon>
    </lineage>
</organism>
<dbReference type="InterPro" id="IPR017871">
    <property type="entry name" value="ABC_transporter-like_CS"/>
</dbReference>
<feature type="domain" description="ABC transmembrane type-1" evidence="11">
    <location>
        <begin position="20"/>
        <end position="304"/>
    </location>
</feature>
<keyword evidence="5" id="KW-0547">Nucleotide-binding</keyword>
<dbReference type="InterPro" id="IPR039421">
    <property type="entry name" value="Type_1_exporter"/>
</dbReference>
<dbReference type="PROSITE" id="PS00211">
    <property type="entry name" value="ABC_TRANSPORTER_1"/>
    <property type="match status" value="1"/>
</dbReference>
<evidence type="ECO:0000256" key="6">
    <source>
        <dbReference type="ARBA" id="ARBA00022840"/>
    </source>
</evidence>
<proteinExistence type="predicted"/>
<keyword evidence="2" id="KW-0813">Transport</keyword>
<dbReference type="OrthoDB" id="9771903at2"/>
<dbReference type="PANTHER" id="PTHR24221:SF397">
    <property type="entry name" value="ABC TRANSPORTER, ATP-BINDING TRANSMEMBRANE PROTEIN"/>
    <property type="match status" value="1"/>
</dbReference>
<evidence type="ECO:0000256" key="4">
    <source>
        <dbReference type="ARBA" id="ARBA00022692"/>
    </source>
</evidence>
<keyword evidence="4 9" id="KW-0812">Transmembrane</keyword>
<dbReference type="Pfam" id="PF00664">
    <property type="entry name" value="ABC_membrane"/>
    <property type="match status" value="1"/>
</dbReference>
<dbReference type="AlphaFoldDB" id="A0A1G6YWR5"/>
<dbReference type="Gene3D" id="3.40.50.300">
    <property type="entry name" value="P-loop containing nucleotide triphosphate hydrolases"/>
    <property type="match status" value="1"/>
</dbReference>
<dbReference type="PROSITE" id="PS50893">
    <property type="entry name" value="ABC_TRANSPORTER_2"/>
    <property type="match status" value="1"/>
</dbReference>
<accession>A0A1G6YWR5</accession>
<protein>
    <submittedName>
        <fullName evidence="12">ATP-binding cassette, subfamily B</fullName>
    </submittedName>
</protein>
<feature type="transmembrane region" description="Helical" evidence="9">
    <location>
        <begin position="163"/>
        <end position="182"/>
    </location>
</feature>
<evidence type="ECO:0000256" key="3">
    <source>
        <dbReference type="ARBA" id="ARBA00022475"/>
    </source>
</evidence>
<evidence type="ECO:0000256" key="9">
    <source>
        <dbReference type="SAM" id="Phobius"/>
    </source>
</evidence>
<feature type="transmembrane region" description="Helical" evidence="9">
    <location>
        <begin position="136"/>
        <end position="157"/>
    </location>
</feature>
<dbReference type="InterPro" id="IPR036640">
    <property type="entry name" value="ABC1_TM_sf"/>
</dbReference>
<dbReference type="SUPFAM" id="SSF52540">
    <property type="entry name" value="P-loop containing nucleoside triphosphate hydrolases"/>
    <property type="match status" value="1"/>
</dbReference>
<name>A0A1G6YWR5_PEPNI</name>
<dbReference type="EMBL" id="FNAF01000011">
    <property type="protein sequence ID" value="SDD94770.1"/>
    <property type="molecule type" value="Genomic_DNA"/>
</dbReference>
<keyword evidence="3" id="KW-1003">Cell membrane</keyword>
<keyword evidence="6 12" id="KW-0067">ATP-binding</keyword>
<keyword evidence="7 9" id="KW-1133">Transmembrane helix</keyword>
<evidence type="ECO:0000313" key="13">
    <source>
        <dbReference type="Proteomes" id="UP000198995"/>
    </source>
</evidence>
<dbReference type="GO" id="GO:0034040">
    <property type="term" value="F:ATPase-coupled lipid transmembrane transporter activity"/>
    <property type="evidence" value="ECO:0007669"/>
    <property type="project" value="TreeGrafter"/>
</dbReference>
<keyword evidence="13" id="KW-1185">Reference proteome</keyword>
<reference evidence="12 13" key="1">
    <citation type="submission" date="2016-10" db="EMBL/GenBank/DDBJ databases">
        <authorList>
            <person name="de Groot N.N."/>
        </authorList>
    </citation>
    <scope>NUCLEOTIDE SEQUENCE [LARGE SCALE GENOMIC DNA]</scope>
    <source>
        <strain evidence="12 13">DSM 20475</strain>
    </source>
</reference>
<dbReference type="FunFam" id="3.40.50.300:FF:000221">
    <property type="entry name" value="Multidrug ABC transporter ATP-binding protein"/>
    <property type="match status" value="1"/>
</dbReference>
<evidence type="ECO:0000313" key="12">
    <source>
        <dbReference type="EMBL" id="SDD94770.1"/>
    </source>
</evidence>
<evidence type="ECO:0000256" key="5">
    <source>
        <dbReference type="ARBA" id="ARBA00022741"/>
    </source>
</evidence>
<sequence length="576" mass="64482">MKQLLNAITCNHPQRIIKPVIWNTLASLSNLLPFLCLVYIVQEIYMYFITGQLNPNSLWMAWGGMVVFFILTWRLENMACKATYRDGFRLSAEGRIKLAEHIRKLPMGVLMRKNSGEIGNTMMTDFSRTESAVTHILPQMISGVMTAVIASTLLIIADWRMGLAIFAGFPIALSITFGMNRLERRLESKLNATKIEQTNQLQEYLYGMRMIKSYHMQGENFGKLEKACMNYRDACIQIESRIGPVNLVAAAILESGLSLMTVVGVFLAVGGTLTVPDFALFLLVGTRIFDPLTVALMNYSELMLCHLSGNRICQLLNEPTMTGDYKPSDTPDIKFNHVSFKYDDRDILHDINIHLKPDTMTALVGPSGSGKSTILRLIARFYDPDSGQVLFGNEDERKLDPEELMKKISMVFQEVYLFQDTIANNIGYGKENATREEIETAAKAANCYDFINQLPQGFDTMIGEGGATLSGGEKQRLSIARALLKNAPLVLLDEATSSLDPENEAEIQQAIGRLIKGRTVVIIAHRLKTIVGADSILVLENGHIIEEGTHQQLLKQNGLYSRLWHLQMATEDWKIA</sequence>
<dbReference type="Proteomes" id="UP000198995">
    <property type="component" value="Unassembled WGS sequence"/>
</dbReference>
<dbReference type="Gene3D" id="1.20.1560.10">
    <property type="entry name" value="ABC transporter type 1, transmembrane domain"/>
    <property type="match status" value="1"/>
</dbReference>
<dbReference type="GO" id="GO:0005524">
    <property type="term" value="F:ATP binding"/>
    <property type="evidence" value="ECO:0007669"/>
    <property type="project" value="UniProtKB-KW"/>
</dbReference>
<dbReference type="Pfam" id="PF00005">
    <property type="entry name" value="ABC_tran"/>
    <property type="match status" value="1"/>
</dbReference>
<dbReference type="InterPro" id="IPR027417">
    <property type="entry name" value="P-loop_NTPase"/>
</dbReference>
<dbReference type="InterPro" id="IPR003439">
    <property type="entry name" value="ABC_transporter-like_ATP-bd"/>
</dbReference>
<dbReference type="PANTHER" id="PTHR24221">
    <property type="entry name" value="ATP-BINDING CASSETTE SUB-FAMILY B"/>
    <property type="match status" value="1"/>
</dbReference>
<comment type="subcellular location">
    <subcellularLocation>
        <location evidence="1">Cell membrane</location>
        <topology evidence="1">Multi-pass membrane protein</topology>
    </subcellularLocation>
</comment>
<evidence type="ECO:0000259" key="11">
    <source>
        <dbReference type="PROSITE" id="PS50929"/>
    </source>
</evidence>
<dbReference type="GO" id="GO:0016887">
    <property type="term" value="F:ATP hydrolysis activity"/>
    <property type="evidence" value="ECO:0007669"/>
    <property type="project" value="InterPro"/>
</dbReference>
<feature type="transmembrane region" description="Helical" evidence="9">
    <location>
        <begin position="20"/>
        <end position="41"/>
    </location>
</feature>
<feature type="transmembrane region" description="Helical" evidence="9">
    <location>
        <begin position="57"/>
        <end position="75"/>
    </location>
</feature>
<dbReference type="GO" id="GO:0140359">
    <property type="term" value="F:ABC-type transporter activity"/>
    <property type="evidence" value="ECO:0007669"/>
    <property type="project" value="InterPro"/>
</dbReference>
<dbReference type="SMART" id="SM00382">
    <property type="entry name" value="AAA"/>
    <property type="match status" value="1"/>
</dbReference>
<feature type="domain" description="ABC transporter" evidence="10">
    <location>
        <begin position="333"/>
        <end position="566"/>
    </location>
</feature>
<dbReference type="STRING" id="2741.SAMN04489866_11111"/>
<dbReference type="SUPFAM" id="SSF90123">
    <property type="entry name" value="ABC transporter transmembrane region"/>
    <property type="match status" value="1"/>
</dbReference>
<gene>
    <name evidence="12" type="ORF">SAMN04489866_11111</name>
</gene>
<dbReference type="CDD" id="cd07346">
    <property type="entry name" value="ABC_6TM_exporters"/>
    <property type="match status" value="1"/>
</dbReference>
<dbReference type="PROSITE" id="PS50929">
    <property type="entry name" value="ABC_TM1F"/>
    <property type="match status" value="1"/>
</dbReference>
<dbReference type="InterPro" id="IPR011527">
    <property type="entry name" value="ABC1_TM_dom"/>
</dbReference>
<dbReference type="RefSeq" id="WP_091792163.1">
    <property type="nucleotide sequence ID" value="NZ_FNAF01000011.1"/>
</dbReference>